<evidence type="ECO:0000313" key="12">
    <source>
        <dbReference type="Proteomes" id="UP000694420"/>
    </source>
</evidence>
<dbReference type="AlphaFoldDB" id="A0A8C7EHK1"/>
<keyword evidence="4" id="KW-0328">Glycosyltransferase</keyword>
<evidence type="ECO:0000256" key="2">
    <source>
        <dbReference type="ARBA" id="ARBA00009995"/>
    </source>
</evidence>
<dbReference type="Pfam" id="PF00201">
    <property type="entry name" value="UDPGT"/>
    <property type="match status" value="1"/>
</dbReference>
<dbReference type="Ensembl" id="ENSNPET00000020908.1">
    <property type="protein sequence ID" value="ENSNPEP00000020392.1"/>
    <property type="gene ID" value="ENSNPEG00000015158.1"/>
</dbReference>
<evidence type="ECO:0000256" key="9">
    <source>
        <dbReference type="ARBA" id="ARBA00023180"/>
    </source>
</evidence>
<comment type="subcellular location">
    <subcellularLocation>
        <location evidence="1">Membrane</location>
        <topology evidence="1">Single-pass membrane protein</topology>
    </subcellularLocation>
</comment>
<comment type="similarity">
    <text evidence="2">Belongs to the UDP-glycosyltransferase family.</text>
</comment>
<dbReference type="PANTHER" id="PTHR48043:SF161">
    <property type="entry name" value="UDP GLUCURONOSYLTRANSFERASE FAMILY 1 MEMBER A1"/>
    <property type="match status" value="1"/>
</dbReference>
<accession>A0A8C7EHK1</accession>
<feature type="signal peptide" evidence="10">
    <location>
        <begin position="1"/>
        <end position="22"/>
    </location>
</feature>
<sequence length="313" mass="35861">VSVKSLPAWIFLLLLIPGFSDGGKLLVVPMDGSHWLSMRPVVEKLIEKGHEVVVITPEVSWQLGKTQAYTVKTYSVPYTLEDLDNVFHDYLINHLTSRPFPQNVLAQFRSSIAVFGTFFSQCKGLFGNKEMVQYLNQSNFDAVLTDPISMCGALVGNYFSIPLIFFMRGFPCGLHYTAAQCPNPVSYVPRLFTRNSDRMTFFERVENALVAILELRYCDYFYAEAVSFSSELLQRDMTVLELLGSASIWLLRFDYVFEYIRPVMPNMIFIGGINCEEKKPLSKVRSFSLDHTNEMQLHILRRFSAVKMFFLIV</sequence>
<reference evidence="11" key="1">
    <citation type="submission" date="2025-08" db="UniProtKB">
        <authorList>
            <consortium name="Ensembl"/>
        </authorList>
    </citation>
    <scope>IDENTIFICATION</scope>
</reference>
<dbReference type="EC" id="2.4.1.17" evidence="3"/>
<dbReference type="GO" id="GO:0016020">
    <property type="term" value="C:membrane"/>
    <property type="evidence" value="ECO:0007669"/>
    <property type="project" value="UniProtKB-SubCell"/>
</dbReference>
<keyword evidence="12" id="KW-1185">Reference proteome</keyword>
<dbReference type="Proteomes" id="UP000694420">
    <property type="component" value="Unplaced"/>
</dbReference>
<organism evidence="11 12">
    <name type="scientific">Nothoprocta perdicaria</name>
    <name type="common">Chilean tinamou</name>
    <name type="synonym">Crypturus perdicarius</name>
    <dbReference type="NCBI Taxonomy" id="30464"/>
    <lineage>
        <taxon>Eukaryota</taxon>
        <taxon>Metazoa</taxon>
        <taxon>Chordata</taxon>
        <taxon>Craniata</taxon>
        <taxon>Vertebrata</taxon>
        <taxon>Euteleostomi</taxon>
        <taxon>Archelosauria</taxon>
        <taxon>Archosauria</taxon>
        <taxon>Dinosauria</taxon>
        <taxon>Saurischia</taxon>
        <taxon>Theropoda</taxon>
        <taxon>Coelurosauria</taxon>
        <taxon>Aves</taxon>
        <taxon>Palaeognathae</taxon>
        <taxon>Tinamiformes</taxon>
        <taxon>Tinamidae</taxon>
        <taxon>Nothoprocta</taxon>
    </lineage>
</organism>
<dbReference type="Gene3D" id="3.40.50.2000">
    <property type="entry name" value="Glycogen Phosphorylase B"/>
    <property type="match status" value="1"/>
</dbReference>
<evidence type="ECO:0000256" key="5">
    <source>
        <dbReference type="ARBA" id="ARBA00022679"/>
    </source>
</evidence>
<evidence type="ECO:0000256" key="4">
    <source>
        <dbReference type="ARBA" id="ARBA00022676"/>
    </source>
</evidence>
<evidence type="ECO:0000256" key="1">
    <source>
        <dbReference type="ARBA" id="ARBA00004167"/>
    </source>
</evidence>
<keyword evidence="6" id="KW-0812">Transmembrane</keyword>
<dbReference type="InterPro" id="IPR002213">
    <property type="entry name" value="UDP_glucos_trans"/>
</dbReference>
<keyword evidence="8" id="KW-0472">Membrane</keyword>
<evidence type="ECO:0000256" key="8">
    <source>
        <dbReference type="ARBA" id="ARBA00022989"/>
    </source>
</evidence>
<evidence type="ECO:0000256" key="6">
    <source>
        <dbReference type="ARBA" id="ARBA00022692"/>
    </source>
</evidence>
<dbReference type="InterPro" id="IPR050271">
    <property type="entry name" value="UDP-glycosyltransferase"/>
</dbReference>
<dbReference type="SUPFAM" id="SSF53756">
    <property type="entry name" value="UDP-Glycosyltransferase/glycogen phosphorylase"/>
    <property type="match status" value="1"/>
</dbReference>
<keyword evidence="5" id="KW-0808">Transferase</keyword>
<feature type="chain" id="PRO_5034465703" description="glucuronosyltransferase" evidence="10">
    <location>
        <begin position="23"/>
        <end position="313"/>
    </location>
</feature>
<proteinExistence type="inferred from homology"/>
<evidence type="ECO:0000256" key="7">
    <source>
        <dbReference type="ARBA" id="ARBA00022729"/>
    </source>
</evidence>
<keyword evidence="9" id="KW-0325">Glycoprotein</keyword>
<reference evidence="11" key="2">
    <citation type="submission" date="2025-09" db="UniProtKB">
        <authorList>
            <consortium name="Ensembl"/>
        </authorList>
    </citation>
    <scope>IDENTIFICATION</scope>
</reference>
<evidence type="ECO:0000313" key="11">
    <source>
        <dbReference type="Ensembl" id="ENSNPEP00000020392.1"/>
    </source>
</evidence>
<evidence type="ECO:0000256" key="10">
    <source>
        <dbReference type="SAM" id="SignalP"/>
    </source>
</evidence>
<dbReference type="FunFam" id="3.40.50.2000:FF:000066">
    <property type="entry name" value="UDP-glucuronosyltransferase 1-1"/>
    <property type="match status" value="1"/>
</dbReference>
<dbReference type="PANTHER" id="PTHR48043">
    <property type="entry name" value="EG:EG0003.4 PROTEIN-RELATED"/>
    <property type="match status" value="1"/>
</dbReference>
<dbReference type="GO" id="GO:0015020">
    <property type="term" value="F:glucuronosyltransferase activity"/>
    <property type="evidence" value="ECO:0007669"/>
    <property type="project" value="UniProtKB-EC"/>
</dbReference>
<evidence type="ECO:0000256" key="3">
    <source>
        <dbReference type="ARBA" id="ARBA00012544"/>
    </source>
</evidence>
<keyword evidence="7 10" id="KW-0732">Signal</keyword>
<name>A0A8C7EHK1_NOTPE</name>
<protein>
    <recommendedName>
        <fullName evidence="3">glucuronosyltransferase</fullName>
        <ecNumber evidence="3">2.4.1.17</ecNumber>
    </recommendedName>
</protein>
<keyword evidence="8" id="KW-1133">Transmembrane helix</keyword>